<evidence type="ECO:0000256" key="2">
    <source>
        <dbReference type="SAM" id="MobiDB-lite"/>
    </source>
</evidence>
<organism evidence="3">
    <name type="scientific">Cryptosporidium canis</name>
    <dbReference type="NCBI Taxonomy" id="195482"/>
    <lineage>
        <taxon>Eukaryota</taxon>
        <taxon>Sar</taxon>
        <taxon>Alveolata</taxon>
        <taxon>Apicomplexa</taxon>
        <taxon>Conoidasida</taxon>
        <taxon>Coccidia</taxon>
        <taxon>Eucoccidiorida</taxon>
        <taxon>Eimeriorina</taxon>
        <taxon>Cryptosporidiidae</taxon>
        <taxon>Cryptosporidium</taxon>
    </lineage>
</organism>
<reference evidence="3" key="1">
    <citation type="submission" date="2022-10" db="EMBL/GenBank/DDBJ databases">
        <title>Adaptive evolution leads to modifications in subtelomeric GC content in a zoonotic Cryptosporidium species.</title>
        <authorList>
            <person name="Li J."/>
            <person name="Feng Y."/>
            <person name="Xiao L."/>
        </authorList>
    </citation>
    <scope>NUCLEOTIDE SEQUENCE</scope>
    <source>
        <strain evidence="3">33844</strain>
    </source>
</reference>
<dbReference type="EMBL" id="JAPCXC010000092">
    <property type="protein sequence ID" value="KAJ1605676.1"/>
    <property type="molecule type" value="Genomic_DNA"/>
</dbReference>
<feature type="compositionally biased region" description="Basic and acidic residues" evidence="2">
    <location>
        <begin position="7"/>
        <end position="23"/>
    </location>
</feature>
<feature type="region of interest" description="Disordered" evidence="2">
    <location>
        <begin position="1099"/>
        <end position="1120"/>
    </location>
</feature>
<sequence>MLKKIFGKSEEGEEGVKPVKANLGEENKFYYNKELKSWVVRGEEHLVEQKQNLPPPPPKRPTTMDSGSRTESMASISSGTQSTGIRKNLYTSTPGLNITKSTREQVGGIIPKAGFASANAGATLLGSATVPNSVVSVSYADMRSRSLEPGRQSVEEVSESREYGNVLDGAKEPVGHVSDGRECETECQEQSPGVISESVGTYLREDQGVSVPSTAYTRLTSQSSGNTVSAPNRVLPPIPSLPNAAISNREFAGAAPQRRASVQDSPLSFISTPTTVQNPGEAVRPPGQPGGAVVGEMEQNLGVAADAGMRSVSLQGQSGVGVHHEMEGQVNSESDQVEVLYTQSDMRQRQRIRPLSQRSLVSNQIPVLDERAGLQEPVDERTESVMGRTPEGEMMVVEGQAPTKLDSVLMEMISFFGFRYDEKSRRLLDHVELVENKVMNGHKYVENIPERRSLGQVCMDIKDNKLRQMDMLVGKVYRALLDSSSEYDSLMEMIFNIGNVTNKTFQDISGTINRVMSNSDEIEKELIRTRGLYLDLVRKYKTIYKQYETDMVSLRSELENEKNMNISNSKEFEERLQKVQDEFSAKEASSNELLHQYYSYIQNLQQQFEELQESLRSREAKLRVSEEEVPRLRLEIEELSTRLEEKQGELCTISGRLDEIERESQALRQCHEELILESKASEERAKQERMEMVEEHKQELELMEKFSHEQDEQIIELERKVSGLSQEKTDLQGQFEELRGENEIIKVQLESLIHEKSRMEEEVSSATSQNRERASKILELEGAIKEEAQRLEAALKELQEIRESKISMEQVESELRLERDSMADRLEQMSKELEEQVSKSQSQADASREELEAKSEEYSKHINWLENEMSRVDEEWRARQTHLEANYEQLYSQYMVLSSREGEFGVLQERISELEEAETSRGEYVAELERRLEEAETSRGEYVAELERRLEEAETSRGEYVAELERRLEEAETSRGEHVVELEKRLEEAESQEKGRSAQLRESEEEVRRGRSCINELEERLGAELGAREALNSELEGLKTRNREQTALIQELEQRLESSEQYKEYLLKLEQRVVDLERSLEEKDRNYAELQAERARLLSHNQELEKSDSKEANGRLRQENEKLRETNEAVYIKLEAFSRDIDLLNNQLEWIRRYSPQVYETMLENTYHYPDASFGNQVPGAEHEFSEIAL</sequence>
<dbReference type="PANTHER" id="PTHR19327">
    <property type="entry name" value="GOLGIN"/>
    <property type="match status" value="1"/>
</dbReference>
<dbReference type="AlphaFoldDB" id="A0A9D5DGL1"/>
<gene>
    <name evidence="3" type="ORF">OJ253_3055</name>
</gene>
<dbReference type="Gene3D" id="1.20.5.1000">
    <property type="entry name" value="arf6 gtpase in complex with a specific effector, jip4"/>
    <property type="match status" value="1"/>
</dbReference>
<feature type="region of interest" description="Disordered" evidence="2">
    <location>
        <begin position="830"/>
        <end position="853"/>
    </location>
</feature>
<dbReference type="PANTHER" id="PTHR19327:SF0">
    <property type="entry name" value="GOLGIN SUBFAMILY A MEMBER 4"/>
    <property type="match status" value="1"/>
</dbReference>
<evidence type="ECO:0000313" key="3">
    <source>
        <dbReference type="EMBL" id="KAJ1605676.1"/>
    </source>
</evidence>
<comment type="caution">
    <text evidence="3">The sequence shown here is derived from an EMBL/GenBank/DDBJ whole genome shotgun (WGS) entry which is preliminary data.</text>
</comment>
<dbReference type="OrthoDB" id="8918678at2759"/>
<proteinExistence type="predicted"/>
<dbReference type="Proteomes" id="UP001067231">
    <property type="component" value="Unassembled WGS sequence"/>
</dbReference>
<protein>
    <submittedName>
        <fullName evidence="3">Coiled coil-containing protein</fullName>
    </submittedName>
</protein>
<evidence type="ECO:0000256" key="1">
    <source>
        <dbReference type="SAM" id="Coils"/>
    </source>
</evidence>
<feature type="region of interest" description="Disordered" evidence="2">
    <location>
        <begin position="46"/>
        <end position="96"/>
    </location>
</feature>
<feature type="region of interest" description="Disordered" evidence="2">
    <location>
        <begin position="1"/>
        <end position="23"/>
    </location>
</feature>
<feature type="compositionally biased region" description="Polar residues" evidence="2">
    <location>
        <begin position="63"/>
        <end position="96"/>
    </location>
</feature>
<accession>A0A9D5DGL1</accession>
<keyword evidence="1" id="KW-0175">Coiled coil</keyword>
<feature type="region of interest" description="Disordered" evidence="2">
    <location>
        <begin position="986"/>
        <end position="1005"/>
    </location>
</feature>
<name>A0A9D5DGL1_9CRYT</name>
<feature type="coiled-coil region" evidence="1">
    <location>
        <begin position="544"/>
        <end position="677"/>
    </location>
</feature>